<dbReference type="Gene3D" id="2.130.10.30">
    <property type="entry name" value="Regulator of chromosome condensation 1/beta-lactamase-inhibitor protein II"/>
    <property type="match status" value="3"/>
</dbReference>
<feature type="region of interest" description="Disordered" evidence="1">
    <location>
        <begin position="31"/>
        <end position="71"/>
    </location>
</feature>
<dbReference type="Pfam" id="PF13540">
    <property type="entry name" value="RCC1_2"/>
    <property type="match status" value="4"/>
</dbReference>
<name>A0A0K1Q036_9BACT</name>
<dbReference type="SUPFAM" id="SSF50985">
    <property type="entry name" value="RCC1/BLIP-II"/>
    <property type="match status" value="1"/>
</dbReference>
<dbReference type="InterPro" id="IPR051553">
    <property type="entry name" value="Ran_GTPase-activating"/>
</dbReference>
<protein>
    <submittedName>
        <fullName evidence="3">BNR repeat domain protein</fullName>
    </submittedName>
</protein>
<dbReference type="AlphaFoldDB" id="A0A0K1Q036"/>
<dbReference type="PANTHER" id="PTHR45982">
    <property type="entry name" value="REGULATOR OF CHROMOSOME CONDENSATION"/>
    <property type="match status" value="1"/>
</dbReference>
<evidence type="ECO:0000313" key="4">
    <source>
        <dbReference type="Proteomes" id="UP000064967"/>
    </source>
</evidence>
<dbReference type="OrthoDB" id="9758365at2"/>
<dbReference type="KEGG" id="llu:AKJ09_05413"/>
<dbReference type="EMBL" id="CP012333">
    <property type="protein sequence ID" value="AKU98749.1"/>
    <property type="molecule type" value="Genomic_DNA"/>
</dbReference>
<dbReference type="PROSITE" id="PS50012">
    <property type="entry name" value="RCC1_3"/>
    <property type="match status" value="3"/>
</dbReference>
<dbReference type="STRING" id="1391654.AKJ09_05413"/>
<evidence type="ECO:0000256" key="1">
    <source>
        <dbReference type="SAM" id="MobiDB-lite"/>
    </source>
</evidence>
<dbReference type="GO" id="GO:0005085">
    <property type="term" value="F:guanyl-nucleotide exchange factor activity"/>
    <property type="evidence" value="ECO:0007669"/>
    <property type="project" value="TreeGrafter"/>
</dbReference>
<dbReference type="InterPro" id="IPR000408">
    <property type="entry name" value="Reg_chr_condens"/>
</dbReference>
<keyword evidence="2" id="KW-0732">Signal</keyword>
<feature type="chain" id="PRO_5005466562" evidence="2">
    <location>
        <begin position="19"/>
        <end position="479"/>
    </location>
</feature>
<reference evidence="3 4" key="1">
    <citation type="submission" date="2015-08" db="EMBL/GenBank/DDBJ databases">
        <authorList>
            <person name="Babu N.S."/>
            <person name="Beckwith C.J."/>
            <person name="Beseler K.G."/>
            <person name="Brison A."/>
            <person name="Carone J.V."/>
            <person name="Caskin T.P."/>
            <person name="Diamond M."/>
            <person name="Durham M.E."/>
            <person name="Foxe J.M."/>
            <person name="Go M."/>
            <person name="Henderson B.A."/>
            <person name="Jones I.B."/>
            <person name="McGettigan J.A."/>
            <person name="Micheletti S.J."/>
            <person name="Nasrallah M.E."/>
            <person name="Ortiz D."/>
            <person name="Piller C.R."/>
            <person name="Privatt S.R."/>
            <person name="Schneider S.L."/>
            <person name="Sharp S."/>
            <person name="Smith T.C."/>
            <person name="Stanton J.D."/>
            <person name="Ullery H.E."/>
            <person name="Wilson R.J."/>
            <person name="Serrano M.G."/>
            <person name="Buck G."/>
            <person name="Lee V."/>
            <person name="Wang Y."/>
            <person name="Carvalho R."/>
            <person name="Voegtly L."/>
            <person name="Shi R."/>
            <person name="Duckworth R."/>
            <person name="Johnson A."/>
            <person name="Loviza R."/>
            <person name="Walstead R."/>
            <person name="Shah Z."/>
            <person name="Kiflezghi M."/>
            <person name="Wade K."/>
            <person name="Ball S.L."/>
            <person name="Bradley K.W."/>
            <person name="Asai D.J."/>
            <person name="Bowman C.A."/>
            <person name="Russell D.A."/>
            <person name="Pope W.H."/>
            <person name="Jacobs-Sera D."/>
            <person name="Hendrix R.W."/>
            <person name="Hatfull G.F."/>
        </authorList>
    </citation>
    <scope>NUCLEOTIDE SEQUENCE [LARGE SCALE GENOMIC DNA]</scope>
    <source>
        <strain evidence="3 4">DSM 27648</strain>
    </source>
</reference>
<accession>A0A0K1Q036</accession>
<dbReference type="Proteomes" id="UP000064967">
    <property type="component" value="Chromosome"/>
</dbReference>
<dbReference type="RefSeq" id="WP_146649764.1">
    <property type="nucleotide sequence ID" value="NZ_CP012333.1"/>
</dbReference>
<sequence length="479" mass="50344">MRKLALVSFVLASCAAWYGCASTQEVEVVDAPDSEPSNQLLEASASQPDVDDKDVREPTDTGADAIADANDADADADVIDEDPNANPVRSIALGVDVACAIVDTADRTNVLKCWGYDSSGQVGVGRDGGYAYVAAPTELALDDVRKVAIGSDFVCASTGDTGLIHCWGSNSTYQLGNGISGKLTTPPQQVTIGGTLELAAGRQHTCTRLDHGGPMMCWGSNGYGRLGVGDELPKKSPTVLMDGSGQGLFLGQDVALGDSHSCARSASGDAVWCWGWNWYGQLGTRTLPDGSVGAPTDRPPNYLVPARVTGLTGTVRQVVAALHDTCALMDDGTVRCWGECSTGTCKEFMDPPQPEPKVIVDGETQLPLQGVVKIAGGYSTAFTPEMHFCALLTDETVRCWGSNAHAQLGRPVSKAWSLQATRVPGLTHVTDVAAGSTFSCARIGQRRLKCWGDNTRGALGQTAIQPGDDIRPTPQNVEL</sequence>
<dbReference type="InterPro" id="IPR009091">
    <property type="entry name" value="RCC1/BLIP-II"/>
</dbReference>
<dbReference type="GO" id="GO:0005737">
    <property type="term" value="C:cytoplasm"/>
    <property type="evidence" value="ECO:0007669"/>
    <property type="project" value="TreeGrafter"/>
</dbReference>
<gene>
    <name evidence="3" type="ORF">AKJ09_05413</name>
</gene>
<evidence type="ECO:0000313" key="3">
    <source>
        <dbReference type="EMBL" id="AKU98749.1"/>
    </source>
</evidence>
<proteinExistence type="predicted"/>
<organism evidence="3 4">
    <name type="scientific">Labilithrix luteola</name>
    <dbReference type="NCBI Taxonomy" id="1391654"/>
    <lineage>
        <taxon>Bacteria</taxon>
        <taxon>Pseudomonadati</taxon>
        <taxon>Myxococcota</taxon>
        <taxon>Polyangia</taxon>
        <taxon>Polyangiales</taxon>
        <taxon>Labilitrichaceae</taxon>
        <taxon>Labilithrix</taxon>
    </lineage>
</organism>
<keyword evidence="4" id="KW-1185">Reference proteome</keyword>
<evidence type="ECO:0000256" key="2">
    <source>
        <dbReference type="SAM" id="SignalP"/>
    </source>
</evidence>
<dbReference type="PANTHER" id="PTHR45982:SF1">
    <property type="entry name" value="REGULATOR OF CHROMOSOME CONDENSATION"/>
    <property type="match status" value="1"/>
</dbReference>
<feature type="compositionally biased region" description="Polar residues" evidence="1">
    <location>
        <begin position="35"/>
        <end position="47"/>
    </location>
</feature>
<dbReference type="PROSITE" id="PS51257">
    <property type="entry name" value="PROKAR_LIPOPROTEIN"/>
    <property type="match status" value="1"/>
</dbReference>
<feature type="signal peptide" evidence="2">
    <location>
        <begin position="1"/>
        <end position="18"/>
    </location>
</feature>